<evidence type="ECO:0000313" key="3">
    <source>
        <dbReference type="Proteomes" id="UP000238493"/>
    </source>
</evidence>
<dbReference type="Proteomes" id="UP000238493">
    <property type="component" value="Unassembled WGS sequence"/>
</dbReference>
<dbReference type="AlphaFoldDB" id="A0A2S7J362"/>
<reference evidence="2 3" key="1">
    <citation type="submission" date="2018-02" db="EMBL/GenBank/DDBJ databases">
        <title>Draft genome sequence of Ochrobactrum oryzae found in Brazil.</title>
        <authorList>
            <person name="Cerdeira L."/>
            <person name="Andrade F."/>
            <person name="Zacariotto T."/>
            <person name="Barbosa B."/>
            <person name="Santos S."/>
            <person name="Cassetari V."/>
            <person name="Lincopan N."/>
        </authorList>
    </citation>
    <scope>NUCLEOTIDE SEQUENCE [LARGE SCALE GENOMIC DNA]</scope>
    <source>
        <strain evidence="2 3">OA447</strain>
    </source>
</reference>
<evidence type="ECO:0000256" key="1">
    <source>
        <dbReference type="SAM" id="MobiDB-lite"/>
    </source>
</evidence>
<evidence type="ECO:0000313" key="2">
    <source>
        <dbReference type="EMBL" id="PQA74698.1"/>
    </source>
</evidence>
<accession>A0A2S7J362</accession>
<gene>
    <name evidence="2" type="ORF">C3731_03565</name>
</gene>
<dbReference type="EMBL" id="PTRC01000008">
    <property type="protein sequence ID" value="PQA74698.1"/>
    <property type="molecule type" value="Genomic_DNA"/>
</dbReference>
<feature type="compositionally biased region" description="Basic and acidic residues" evidence="1">
    <location>
        <begin position="63"/>
        <end position="72"/>
    </location>
</feature>
<keyword evidence="3" id="KW-1185">Reference proteome</keyword>
<feature type="region of interest" description="Disordered" evidence="1">
    <location>
        <begin position="35"/>
        <end position="72"/>
    </location>
</feature>
<proteinExistence type="predicted"/>
<name>A0A2S7J362_9HYPH</name>
<comment type="caution">
    <text evidence="2">The sequence shown here is derived from an EMBL/GenBank/DDBJ whole genome shotgun (WGS) entry which is preliminary data.</text>
</comment>
<organism evidence="2 3">
    <name type="scientific">Brucella oryzae</name>
    <dbReference type="NCBI Taxonomy" id="335286"/>
    <lineage>
        <taxon>Bacteria</taxon>
        <taxon>Pseudomonadati</taxon>
        <taxon>Pseudomonadota</taxon>
        <taxon>Alphaproteobacteria</taxon>
        <taxon>Hyphomicrobiales</taxon>
        <taxon>Brucellaceae</taxon>
        <taxon>Brucella/Ochrobactrum group</taxon>
        <taxon>Brucella</taxon>
    </lineage>
</organism>
<protein>
    <submittedName>
        <fullName evidence="2">Uncharacterized protein</fullName>
    </submittedName>
</protein>
<sequence>MRSHTFALPLYLFDFTAFVRRQMIPSDCKMLQMKGPADVRFDREKRQSPRRSREAGHFGQGRQDCRYRALQG</sequence>
<feature type="compositionally biased region" description="Basic and acidic residues" evidence="1">
    <location>
        <begin position="37"/>
        <end position="56"/>
    </location>
</feature>